<dbReference type="PROSITE" id="PS51186">
    <property type="entry name" value="GNAT"/>
    <property type="match status" value="1"/>
</dbReference>
<protein>
    <submittedName>
        <fullName evidence="2">GNAT family N-acetyltransferase</fullName>
    </submittedName>
</protein>
<keyword evidence="3" id="KW-1185">Reference proteome</keyword>
<dbReference type="RefSeq" id="WP_165261590.1">
    <property type="nucleotide sequence ID" value="NZ_JAAKZY010000064.1"/>
</dbReference>
<name>A0A6G4V871_9ACTN</name>
<feature type="domain" description="N-acetyltransferase" evidence="1">
    <location>
        <begin position="123"/>
        <end position="261"/>
    </location>
</feature>
<organism evidence="2 3">
    <name type="scientific">Streptomyces scabichelini</name>
    <dbReference type="NCBI Taxonomy" id="2711217"/>
    <lineage>
        <taxon>Bacteria</taxon>
        <taxon>Bacillati</taxon>
        <taxon>Actinomycetota</taxon>
        <taxon>Actinomycetes</taxon>
        <taxon>Kitasatosporales</taxon>
        <taxon>Streptomycetaceae</taxon>
        <taxon>Streptomyces</taxon>
    </lineage>
</organism>
<dbReference type="InterPro" id="IPR016181">
    <property type="entry name" value="Acyl_CoA_acyltransferase"/>
</dbReference>
<dbReference type="AlphaFoldDB" id="A0A6G4V871"/>
<dbReference type="Pfam" id="PF13508">
    <property type="entry name" value="Acetyltransf_7"/>
    <property type="match status" value="1"/>
</dbReference>
<dbReference type="EMBL" id="JAAKZY010000064">
    <property type="protein sequence ID" value="NGO10037.1"/>
    <property type="molecule type" value="Genomic_DNA"/>
</dbReference>
<evidence type="ECO:0000313" key="2">
    <source>
        <dbReference type="EMBL" id="NGO10037.1"/>
    </source>
</evidence>
<keyword evidence="2" id="KW-0808">Transferase</keyword>
<accession>A0A6G4V871</accession>
<dbReference type="SUPFAM" id="SSF55729">
    <property type="entry name" value="Acyl-CoA N-acyltransferases (Nat)"/>
    <property type="match status" value="1"/>
</dbReference>
<gene>
    <name evidence="2" type="ORF">G5C60_21170</name>
</gene>
<evidence type="ECO:0000259" key="1">
    <source>
        <dbReference type="PROSITE" id="PS51186"/>
    </source>
</evidence>
<proteinExistence type="predicted"/>
<dbReference type="Gene3D" id="3.40.630.30">
    <property type="match status" value="1"/>
</dbReference>
<dbReference type="InterPro" id="IPR000182">
    <property type="entry name" value="GNAT_dom"/>
</dbReference>
<dbReference type="GO" id="GO:0016747">
    <property type="term" value="F:acyltransferase activity, transferring groups other than amino-acyl groups"/>
    <property type="evidence" value="ECO:0007669"/>
    <property type="project" value="InterPro"/>
</dbReference>
<sequence length="261" mass="27594">MKSAEPVATSVHALLPQMANLRAHWLAWGSSSGLDADRALYRSGLPHRLLNGVLRARECPGEDAVAEAEKQLSGLPWRWWIGPDSDPGVAQVLEGRGYARIGSMPIMAARLDKVPEPPLPAGLTVERVDTSECLADYVDAYASSFGIGPDLRDAVIDAEAGLRTDLGLLIRLVGRIDGRAVATSAVLVSNGVAGLYWIGTDPAYRERGIGAALTAAAMAIGREHGMSVCTLQASSQGLPVYSRLGFVPVSEVVLYSPPSVP</sequence>
<reference evidence="2 3" key="1">
    <citation type="submission" date="2020-02" db="EMBL/GenBank/DDBJ databases">
        <title>Whole-genome analyses of novel actinobacteria.</title>
        <authorList>
            <person name="Sahin N."/>
            <person name="Gencbay T."/>
        </authorList>
    </citation>
    <scope>NUCLEOTIDE SEQUENCE [LARGE SCALE GENOMIC DNA]</scope>
    <source>
        <strain evidence="2 3">HC44</strain>
    </source>
</reference>
<evidence type="ECO:0000313" key="3">
    <source>
        <dbReference type="Proteomes" id="UP000472335"/>
    </source>
</evidence>
<comment type="caution">
    <text evidence="2">The sequence shown here is derived from an EMBL/GenBank/DDBJ whole genome shotgun (WGS) entry which is preliminary data.</text>
</comment>
<dbReference type="Proteomes" id="UP000472335">
    <property type="component" value="Unassembled WGS sequence"/>
</dbReference>